<dbReference type="PANTHER" id="PTHR48085">
    <property type="entry name" value="CADMIUM/ZINC-TRANSPORTING ATPASE HMA2-RELATED"/>
    <property type="match status" value="1"/>
</dbReference>
<evidence type="ECO:0000313" key="15">
    <source>
        <dbReference type="EMBL" id="SUB75819.1"/>
    </source>
</evidence>
<evidence type="ECO:0000256" key="9">
    <source>
        <dbReference type="ARBA" id="ARBA00022989"/>
    </source>
</evidence>
<keyword evidence="15" id="KW-0378">Hydrolase</keyword>
<keyword evidence="7 13" id="KW-0067">ATP-binding</keyword>
<dbReference type="Gene3D" id="2.70.150.10">
    <property type="entry name" value="Calcium-transporting ATPase, cytoplasmic transduction domain A"/>
    <property type="match status" value="1"/>
</dbReference>
<evidence type="ECO:0000256" key="10">
    <source>
        <dbReference type="ARBA" id="ARBA00023136"/>
    </source>
</evidence>
<gene>
    <name evidence="15" type="primary">cadA</name>
    <name evidence="15" type="ORF">NCTC11088_01623</name>
</gene>
<evidence type="ECO:0000259" key="14">
    <source>
        <dbReference type="PROSITE" id="PS50846"/>
    </source>
</evidence>
<dbReference type="SUPFAM" id="SSF81653">
    <property type="entry name" value="Calcium ATPase, transduction domain A"/>
    <property type="match status" value="1"/>
</dbReference>
<evidence type="ECO:0000256" key="12">
    <source>
        <dbReference type="ARBA" id="ARBA00049338"/>
    </source>
</evidence>
<dbReference type="AlphaFoldDB" id="A0A379DD76"/>
<dbReference type="Gene3D" id="3.40.1110.10">
    <property type="entry name" value="Calcium-transporting ATPase, cytoplasmic domain N"/>
    <property type="match status" value="1"/>
</dbReference>
<sequence>MEKNLEYRLRLKGLNCANCAAKIEGKTKNIVGVEEADFNLSNEIFTLKIKENVDRIKLAKKVKQIVDETEPGVETLSIDEDVEDEKSYVELLKHILILFGLILNINIEHKYKLIVFLFLYILAGYEVIFSAIKKIKNGDFLDEEFLMSVASLGALVIGEYPEAIAVMLFYNVGELFQDRAVDKSRNSIKSALELKPEYANIEVNGNIVKVRPEEITVGDSIIVKPGEKIPLDGKIVEGSSNLDTSMISGESLPRFVEEGDIVVSGCVNTTSLLKIRVTSNYDNTTISKIVDMVENASARKSTTERLITRFSKIYTPMVVGIATLMALSPVTGILEWKDALFRACTFLVVSCPCAFVLSVPLGVFAGIGSASREGIFVKGGNYLEALADIKELFFDKTGTLTKGKFSVVKVVGINVDENEVLKFAYSAERNSNHPVATAINSYYRGDTLEIENLDEIAGYGIKYEYDKKRVLVGSDKLLKKYNIEHENFEENGVVVYVAREDELLGYVVVEDTLKNNILEDLKALKKKGIKLTLLSGDKNKNVKRVAEELGIENFHGELLPADKVRILEDSIKNAKGKVAFVGDGVNDAPVLARADIGMAMGTIGSDIAIESADVVIMTDEISKILKGMKISNKTNNIVKQNISFALIVKFIVLVLGFFGVASMWAAVFADVGVTIIAIFNSMRALNS</sequence>
<reference evidence="15 16" key="1">
    <citation type="submission" date="2018-06" db="EMBL/GenBank/DDBJ databases">
        <authorList>
            <consortium name="Pathogen Informatics"/>
            <person name="Doyle S."/>
        </authorList>
    </citation>
    <scope>NUCLEOTIDE SEQUENCE [LARGE SCALE GENOMIC DNA]</scope>
    <source>
        <strain evidence="15 16">NCTC11088</strain>
    </source>
</reference>
<accession>A0A379DD76</accession>
<dbReference type="CDD" id="cd00371">
    <property type="entry name" value="HMA"/>
    <property type="match status" value="1"/>
</dbReference>
<dbReference type="InterPro" id="IPR008250">
    <property type="entry name" value="ATPase_P-typ_transduc_dom_A_sf"/>
</dbReference>
<evidence type="ECO:0000256" key="2">
    <source>
        <dbReference type="ARBA" id="ARBA00006024"/>
    </source>
</evidence>
<keyword evidence="3" id="KW-0104">Cadmium</keyword>
<dbReference type="GO" id="GO:0008551">
    <property type="term" value="F:P-type cadmium transporter activity"/>
    <property type="evidence" value="ECO:0007669"/>
    <property type="project" value="UniProtKB-EC"/>
</dbReference>
<evidence type="ECO:0000256" key="7">
    <source>
        <dbReference type="ARBA" id="ARBA00022840"/>
    </source>
</evidence>
<dbReference type="InterPro" id="IPR023298">
    <property type="entry name" value="ATPase_P-typ_TM_dom_sf"/>
</dbReference>
<dbReference type="InterPro" id="IPR036163">
    <property type="entry name" value="HMA_dom_sf"/>
</dbReference>
<name>A0A379DD76_9FIRM</name>
<evidence type="ECO:0000256" key="6">
    <source>
        <dbReference type="ARBA" id="ARBA00022741"/>
    </source>
</evidence>
<feature type="domain" description="HMA" evidence="14">
    <location>
        <begin position="5"/>
        <end position="74"/>
    </location>
</feature>
<dbReference type="FunFam" id="2.70.150.10:FF:000002">
    <property type="entry name" value="Copper-transporting ATPase 1, putative"/>
    <property type="match status" value="1"/>
</dbReference>
<dbReference type="InterPro" id="IPR023299">
    <property type="entry name" value="ATPase_P-typ_cyto_dom_N"/>
</dbReference>
<dbReference type="InterPro" id="IPR001757">
    <property type="entry name" value="P_typ_ATPase"/>
</dbReference>
<evidence type="ECO:0000256" key="13">
    <source>
        <dbReference type="RuleBase" id="RU362081"/>
    </source>
</evidence>
<dbReference type="GO" id="GO:0005886">
    <property type="term" value="C:plasma membrane"/>
    <property type="evidence" value="ECO:0007669"/>
    <property type="project" value="UniProtKB-SubCell"/>
</dbReference>
<keyword evidence="10 13" id="KW-0472">Membrane</keyword>
<dbReference type="NCBIfam" id="TIGR01512">
    <property type="entry name" value="ATPase-IB2_Cd"/>
    <property type="match status" value="1"/>
</dbReference>
<dbReference type="NCBIfam" id="TIGR01511">
    <property type="entry name" value="ATPase-IB1_Cu"/>
    <property type="match status" value="1"/>
</dbReference>
<dbReference type="PRINTS" id="PR00119">
    <property type="entry name" value="CATATPASE"/>
</dbReference>
<dbReference type="EMBL" id="UGTH01000001">
    <property type="protein sequence ID" value="SUB75819.1"/>
    <property type="molecule type" value="Genomic_DNA"/>
</dbReference>
<dbReference type="InterPro" id="IPR051014">
    <property type="entry name" value="Cation_Transport_ATPase_IB"/>
</dbReference>
<evidence type="ECO:0000256" key="1">
    <source>
        <dbReference type="ARBA" id="ARBA00004651"/>
    </source>
</evidence>
<dbReference type="Gene3D" id="3.30.70.100">
    <property type="match status" value="1"/>
</dbReference>
<dbReference type="Pfam" id="PF00702">
    <property type="entry name" value="Hydrolase"/>
    <property type="match status" value="1"/>
</dbReference>
<dbReference type="InterPro" id="IPR044492">
    <property type="entry name" value="P_typ_ATPase_HD_dom"/>
</dbReference>
<keyword evidence="8" id="KW-1278">Translocase</keyword>
<dbReference type="RefSeq" id="WP_115312178.1">
    <property type="nucleotide sequence ID" value="NZ_UGTH01000001.1"/>
</dbReference>
<dbReference type="InterPro" id="IPR006121">
    <property type="entry name" value="HMA_dom"/>
</dbReference>
<comment type="subcellular location">
    <subcellularLocation>
        <location evidence="1">Cell membrane</location>
        <topology evidence="1">Multi-pass membrane protein</topology>
    </subcellularLocation>
</comment>
<dbReference type="GO" id="GO:0016887">
    <property type="term" value="F:ATP hydrolysis activity"/>
    <property type="evidence" value="ECO:0007669"/>
    <property type="project" value="InterPro"/>
</dbReference>
<dbReference type="Gene3D" id="3.40.50.1000">
    <property type="entry name" value="HAD superfamily/HAD-like"/>
    <property type="match status" value="1"/>
</dbReference>
<evidence type="ECO:0000256" key="4">
    <source>
        <dbReference type="ARBA" id="ARBA00022692"/>
    </source>
</evidence>
<dbReference type="SFLD" id="SFLDS00003">
    <property type="entry name" value="Haloacid_Dehalogenase"/>
    <property type="match status" value="1"/>
</dbReference>
<keyword evidence="4 13" id="KW-0812">Transmembrane</keyword>
<dbReference type="SFLD" id="SFLDG00002">
    <property type="entry name" value="C1.7:_P-type_atpase_like"/>
    <property type="match status" value="1"/>
</dbReference>
<dbReference type="PROSITE" id="PS00154">
    <property type="entry name" value="ATPASE_E1_E2"/>
    <property type="match status" value="1"/>
</dbReference>
<evidence type="ECO:0000256" key="5">
    <source>
        <dbReference type="ARBA" id="ARBA00022723"/>
    </source>
</evidence>
<dbReference type="NCBIfam" id="TIGR01494">
    <property type="entry name" value="ATPase_P-type"/>
    <property type="match status" value="1"/>
</dbReference>
<dbReference type="PRINTS" id="PR00941">
    <property type="entry name" value="CDATPASE"/>
</dbReference>
<dbReference type="PANTHER" id="PTHR48085:SF5">
    <property type="entry name" value="CADMIUM_ZINC-TRANSPORTING ATPASE HMA4-RELATED"/>
    <property type="match status" value="1"/>
</dbReference>
<keyword evidence="13" id="KW-1003">Cell membrane</keyword>
<protein>
    <recommendedName>
        <fullName evidence="11">Cd(2+)-exporting ATPase</fullName>
        <ecNumber evidence="11">7.2.2.21</ecNumber>
    </recommendedName>
</protein>
<dbReference type="InterPro" id="IPR018303">
    <property type="entry name" value="ATPase_P-typ_P_site"/>
</dbReference>
<dbReference type="SUPFAM" id="SSF55008">
    <property type="entry name" value="HMA, heavy metal-associated domain"/>
    <property type="match status" value="1"/>
</dbReference>
<dbReference type="SUPFAM" id="SSF81665">
    <property type="entry name" value="Calcium ATPase, transmembrane domain M"/>
    <property type="match status" value="1"/>
</dbReference>
<keyword evidence="5 13" id="KW-0479">Metal-binding</keyword>
<keyword evidence="9 13" id="KW-1133">Transmembrane helix</keyword>
<feature type="transmembrane region" description="Helical" evidence="13">
    <location>
        <begin position="113"/>
        <end position="132"/>
    </location>
</feature>
<evidence type="ECO:0000256" key="11">
    <source>
        <dbReference type="ARBA" id="ARBA00039103"/>
    </source>
</evidence>
<evidence type="ECO:0000256" key="8">
    <source>
        <dbReference type="ARBA" id="ARBA00022967"/>
    </source>
</evidence>
<evidence type="ECO:0000313" key="16">
    <source>
        <dbReference type="Proteomes" id="UP000254777"/>
    </source>
</evidence>
<dbReference type="EC" id="7.2.2.21" evidence="11"/>
<dbReference type="PROSITE" id="PS50846">
    <property type="entry name" value="HMA_2"/>
    <property type="match status" value="1"/>
</dbReference>
<dbReference type="GO" id="GO:0046872">
    <property type="term" value="F:metal ion binding"/>
    <property type="evidence" value="ECO:0007669"/>
    <property type="project" value="UniProtKB-KW"/>
</dbReference>
<feature type="transmembrane region" description="Helical" evidence="13">
    <location>
        <begin position="641"/>
        <end position="658"/>
    </location>
</feature>
<dbReference type="SFLD" id="SFLDF00027">
    <property type="entry name" value="p-type_atpase"/>
    <property type="match status" value="1"/>
</dbReference>
<evidence type="ECO:0000256" key="3">
    <source>
        <dbReference type="ARBA" id="ARBA00022539"/>
    </source>
</evidence>
<comment type="similarity">
    <text evidence="2 13">Belongs to the cation transport ATPase (P-type) (TC 3.A.3) family. Type IB subfamily.</text>
</comment>
<feature type="transmembrane region" description="Helical" evidence="13">
    <location>
        <begin position="313"/>
        <end position="334"/>
    </location>
</feature>
<organism evidence="15 16">
    <name type="scientific">Peptoniphilus indolicus</name>
    <dbReference type="NCBI Taxonomy" id="33030"/>
    <lineage>
        <taxon>Bacteria</taxon>
        <taxon>Bacillati</taxon>
        <taxon>Bacillota</taxon>
        <taxon>Tissierellia</taxon>
        <taxon>Tissierellales</taxon>
        <taxon>Peptoniphilaceae</taxon>
        <taxon>Peptoniphilus</taxon>
    </lineage>
</organism>
<dbReference type="Proteomes" id="UP000254777">
    <property type="component" value="Unassembled WGS sequence"/>
</dbReference>
<dbReference type="InterPro" id="IPR036412">
    <property type="entry name" value="HAD-like_sf"/>
</dbReference>
<dbReference type="InterPro" id="IPR027256">
    <property type="entry name" value="P-typ_ATPase_IB"/>
</dbReference>
<feature type="transmembrane region" description="Helical" evidence="13">
    <location>
        <begin position="340"/>
        <end position="368"/>
    </location>
</feature>
<keyword evidence="6 13" id="KW-0547">Nucleotide-binding</keyword>
<dbReference type="SUPFAM" id="SSF56784">
    <property type="entry name" value="HAD-like"/>
    <property type="match status" value="1"/>
</dbReference>
<dbReference type="InterPro" id="IPR059000">
    <property type="entry name" value="ATPase_P-type_domA"/>
</dbReference>
<dbReference type="NCBIfam" id="TIGR01525">
    <property type="entry name" value="ATPase-IB_hvy"/>
    <property type="match status" value="1"/>
</dbReference>
<comment type="catalytic activity">
    <reaction evidence="12">
        <text>Cd(2+)(in) + ATP + H2O = Cd(2+)(out) + ADP + phosphate + H(+)</text>
        <dbReference type="Rhea" id="RHEA:12132"/>
        <dbReference type="ChEBI" id="CHEBI:15377"/>
        <dbReference type="ChEBI" id="CHEBI:15378"/>
        <dbReference type="ChEBI" id="CHEBI:30616"/>
        <dbReference type="ChEBI" id="CHEBI:43474"/>
        <dbReference type="ChEBI" id="CHEBI:48775"/>
        <dbReference type="ChEBI" id="CHEBI:456216"/>
        <dbReference type="EC" id="7.2.2.21"/>
    </reaction>
</comment>
<dbReference type="InterPro" id="IPR023214">
    <property type="entry name" value="HAD_sf"/>
</dbReference>
<dbReference type="GO" id="GO:0005524">
    <property type="term" value="F:ATP binding"/>
    <property type="evidence" value="ECO:0007669"/>
    <property type="project" value="UniProtKB-UniRule"/>
</dbReference>
<dbReference type="Pfam" id="PF00122">
    <property type="entry name" value="E1-E2_ATPase"/>
    <property type="match status" value="1"/>
</dbReference>
<proteinExistence type="inferred from homology"/>